<evidence type="ECO:0000256" key="1">
    <source>
        <dbReference type="ARBA" id="ARBA00022603"/>
    </source>
</evidence>
<evidence type="ECO:0000256" key="3">
    <source>
        <dbReference type="SAM" id="Coils"/>
    </source>
</evidence>
<keyword evidence="1 8" id="KW-0489">Methyltransferase</keyword>
<evidence type="ECO:0000256" key="2">
    <source>
        <dbReference type="ARBA" id="ARBA00022679"/>
    </source>
</evidence>
<feature type="domain" description="LysM" evidence="7">
    <location>
        <begin position="5699"/>
        <end position="5745"/>
    </location>
</feature>
<evidence type="ECO:0000259" key="5">
    <source>
        <dbReference type="PROSITE" id="PS50943"/>
    </source>
</evidence>
<feature type="region of interest" description="Disordered" evidence="4">
    <location>
        <begin position="2198"/>
        <end position="2230"/>
    </location>
</feature>
<dbReference type="InterPro" id="IPR005543">
    <property type="entry name" value="PASTA_dom"/>
</dbReference>
<feature type="region of interest" description="Disordered" evidence="4">
    <location>
        <begin position="3406"/>
        <end position="3428"/>
    </location>
</feature>
<feature type="compositionally biased region" description="Acidic residues" evidence="4">
    <location>
        <begin position="5570"/>
        <end position="5603"/>
    </location>
</feature>
<dbReference type="PROSITE" id="PS50943">
    <property type="entry name" value="HTH_CROC1"/>
    <property type="match status" value="1"/>
</dbReference>
<dbReference type="CDD" id="cd00118">
    <property type="entry name" value="LysM"/>
    <property type="match status" value="1"/>
</dbReference>
<dbReference type="InterPro" id="IPR029063">
    <property type="entry name" value="SAM-dependent_MTases_sf"/>
</dbReference>
<gene>
    <name evidence="8" type="ORF">N5A92_17450</name>
</gene>
<proteinExistence type="predicted"/>
<comment type="caution">
    <text evidence="8">The sequence shown here is derived from an EMBL/GenBank/DDBJ whole genome shotgun (WGS) entry which is preliminary data.</text>
</comment>
<dbReference type="Gene3D" id="3.80.10.10">
    <property type="entry name" value="Ribonuclease Inhibitor"/>
    <property type="match status" value="1"/>
</dbReference>
<sequence>MVVARVSKQASKLLAEAGSSSSKEATRFRDQVHLAGTMVSRTLGQKQGQPISPSDSTTNVDSHFFVTATDGGTDVHAQNDGSEESEPASILEEVKEGKSIQQVAEELGMTRDEVIEELEAAGYEVETSETGPIGSEMRVTTIEDPESGETITEYYKYDGTYDIVVDGEPEEYKVQEGDTLWDIAEAYGVTLDDLKETNPELFDDAHDGGDLIHPGETVVIDDGAGTASGEEAAGAALDEAMAEVDAALEESGFWDDFISQWAEEHEDSYIDANGKLVVPDGQDEELQAALEEEYQDWLDKHPEEAKALNAAQADYYTAVMLELRLAALEAERLGEDPNQAIEDTANEIRERDTNGQDETAVEAIDAAEQQVLGESQEVRAAQVEYGTALDELEQAAAGLEDGKELSDEHRKEMEELALALAEALGEELPVHFDAGDERFVTLSDAELTAFVLDKFGALDEAGRATLAEALGVEASEIESALTALGEAIDQQVSDLERSVLEEMAGLLGVTAPNAGPYRPGEQTLADLSGEELRKLIHDALDKLEDTDSAGGALDSLDETVLEELAGTLLETLDEDGRNQLAETLGVEPDELGTVLSDPGTLAEALGAVDEQAVTDAFDDKLISMAAEEVSTALGDNPYVNTLMFSDEYSPGIIDQIAIDLQAGELGRIIEEIDPDELSGVEKELWEAGDQASVALLRQLEVSFVESQDVRPEGSGLNYGDECIYAIVDGERLRLSGAEEELLKNGDATTLALFLKAGFRFEGSSGSSIRLAFDGVSYANVEDQIGSLERSELEELAEQLGVTANAGPLTPDELQTLADLSDGELRALVLDHLEDSDDLPDGLNPTLADLTQKLVDEGGSAQDPLALAEGLEEMLAQAKGNSDVLATIAGTLWWYGNDAESLAADAAAAGALRLEHTAEQVSALMAEGKEEGARQLLTANMDAVLSEEERAILWQQVGLKHFGQDYWEEELDAIITASEGKSSFAEDLADWFRSIEDTISPEMAHIILPLVEDKVDLDQIDLYDGDFFAALSAIVSVAEQRADPTRSTSWAVGMAEWLLQPTESHPYGYQFGLSALTNAITQGSGSALAEAYTALANDKEFLEDWDYQEWVSAIEEAKQHPDAMADYSAQQHTYFQNNAHNIVPDYFDRIMSQESIGEEQEVVYSDELRDLIAAGMDLDWRNNEVDRETVDFIMAQMFIEAGIDEENREDTPITVTVIPYIYAAERDGWATGALFAVDGPDTQISYRNGRATRTVPNEFVIDGGVMANLASQAMTEGVEIDAITKEQPWLFDSVKNFQDKNYLDEEGLLYLPHGLGEQYGLEMDLFGPSAGHDVQVGTTVAAIETTGEKWMKGVEVAVTVASFAAMFVPVGGPLLSGLLRGASAGLLKATGLGLGATRLTQYSAGVGLWAGNATRFTNWFTKASPALLPGKMTPLWATLWGSTVYTAVDGAYRLGQMKRLGMDSGWSNRMARNIYLDMIGAGAGGVAMGGSWFLTRLLARTGPGIVSTGAKAAYWGTQTANAIDLGIGAYLMPDGVRHLGQAGEEASAWERLMTVMGGAMLVMGGVGMRQEIVHFNAHRKRTSGEHILTPVDEAAKDGSPTDWLQAAGALRPQLVEERMQHHWYLWYESEGKKPESEKKSKEDFRVAAEDEVDGVLLNGWIGKQRQAEDGETDNTAPQVQAAAAAELYWYVVAGQARDEWVRVGEPEDKAPKDFLPDAANNFYQQWVERLAGKGASDELIEHTAAEFNRALLDVQIENRRSEDGELKEDDNANRLQAAVELLPSLLHPYRGLLAPRRDGKDEDELLNETFSTIYRTFVEHVAGPGVSDERIRQVADAFHRTLFDRQAENLQTKDGEPKEDDTTYRLQAVTTLFPSLHQPYSALLASRSGGKSEDGFIDGALYDIYRSSIEYIAGDGASDELIGQAAAEFHQTIVQQQANAQQLKEVGSLDGDQGRFLASAARELSPWSTASLADLLRRRAGATDDAWGDFYKEADEIILAASDEQRIDYLWELAGKKGQREDYRDQAEREVDIILDLAPTSRRSNPNSVGGESATLSSDDVTNELIAHRKDGTSDAIPAKTEWNAVRIHDPRTGAIVEAWAGPEALSQLEPLINVYGFLDASHIVAAPDERIEGVQLPGEGPKFFLIEDRQSGRRQLLALQSGDQLSADPEAAHTSAYAPVLGNLHGPHVAQAQAPLPESVQPVEPSNDNAHDGYAGQQDNGRHEADDEAGSETVTDLEATFAAWAKRPVWGAGTLNRAELVLAARRVIPDGGSEPTDYAAYGEAWTSEEVELYRDQVLLESFGEPERKEGSIPTPPQNLQHINIIREEDWDDNVIQIEKELRSQGIEIELYDRATGKALVDGLTLFNEHTRMAVVSYVKGNPPPAKDADRTSVTPADPEILIHEAEHGAGGANFRLATTALRPSWEGLKPDHAAEQFDNLYEAVVDWRTRRKVKKQRELHPEWFRDADGNDKLLTDSPYNVDAVERLLKKIAAAHYRNTPGARAKAEELLDKAFHDDEEALATVKDIATKSMDEVNGAVTQAAPRTGEGGDLPRRRRGDLNYLGERSVTVDGEPIDVQTLTVPAPEDAFVVIADHDTFMDNNGKLKDPEAVKQLVEDIRNHKNYSEGQDIVFWGCLDGTRTHERQGDPFSTSLAREVANRLGARVHAIDGTIELGEEVKITPRDKHVVDPRVRERPNLPLVEVKENGVDKPVNRQFQDAYAAQRSYWLGENRPRRHIPDPFSEQVLKKGARVEGEDGKLQPVDSRMLGAFEESNLPPTPAESLAEVDFYLARLKKDQPQQFDALLDSPRQMAQAVKTWHGVRGRGYGPDFYTRLEDWFTRQEGDPVTIRAAKLADFLEQTDHFIVIIDDEALAQTLAMGPEADFQPRPIDPGLLGGAEANEPAGKMEPGQSDRTGAPDTTFEQAWANLQNGTVSESEYQLLLRAIDNERRQRMLNGDQDPGYSVFKSRAEEILRSIPSTEIPQGANGKIIDVKTSEHNTAVRNIINLSILIARVEIHHFNKDNSQKSVLSIAPILPFNNFSKLTLSLHFIINLRRDSKENSQNIVLRDADHYYTQFLQNWQNQFPPRRFMSYLSDLAALHYDKMKVRQKKKELRGEEIDYRLEESDYSAAPPGGRSWAHLGARHYRRYAGIMEDRDGLPLLLVTELPRSIQPKDTSAESYSPTSWTQDSLNEFTDTLLHILPDLYSTVLPHFSEGRFSLAGLPNINLKAPESWKATVRTHGKNIVDPDKDNAFTVYDKRTGEAKAIYVKSTASADDVAHEILHALIAPELRNLLTGLELKHGSNMHESMIEGLTRRLRSRYPGLFGPDKNRGYAEEVRAFEKVIEHIDTKRGAKHHIGSDAEQVIWGALFGDLMCRGIVLESIDEAVKPSETDVAKENPNALRVAARSGEPSGDQEQTGAIGDPSSRDISFDDWNGSIEGKTPDLSFRDGDFNLFVEELIYSPAGSKLRALGADLDTLAYNLRVVFSQSPTLQQLWNKAILRGGVEIVLPGAMTLYRRDTKQIIFELDRLLWPVEFALVLGHELRHAINHSLIKIDLPGSASNPILPLLNRWDEQGGPRTAEIIAHGTEAGLLEEAYATLAGDLAVRDDLVRAGITIPPKIDEYYIEHGMLRTREQYCNGELNWLEATQQLRETVAQRIPSGAKSTYREHFAAGVEEIWRNISEGNGGRPTGWQTSFRAWDRPWSAEEASQYIEKTADDVRAGLELPEEQRFGSGFVKPVDTEEWAQQPHAEGRHAYAYSRFDNGKPRGIIAEIAPPGTETPVDSGDLVHSLVDASAHDEFRHRAVSLHPNFYKAALEWITTRISGQTGYCHDSTVFIDGVIEAAVKMHAETHDLGDLSDFPRVANILKQEIERQLIRAFAHGELETWEMFKQAAQNVGMRDLALSDAAYIRLQMLDLFIKTTLGEKRHYSLSTPVVYPYSVKAFYDEFGSVDKFLRKIEGERQSLIAVDVPGSDNAHAPTGGNDEARQALRWEPYNPMFENAYISQIYGFRQYFRIPKEFDEDLKQHGRYFRAQLGVRVPFHDKLKGWQPGNPIVLDIFSSNGQDRLLAQEVADKAGVEVIFPKEDDPSQWEMVEPSSQHISDVPAPRPDGTPPQSDNGPRDLSAAAAPAEWPSNKPNIPAIFRNLQTWQASKKRPTPSELLKNYASPVTVDLLGGQVPQAEEIAAESMVAGLVDPQFRSALAEHIRSQGKVTFADFWELTLYTGTDGEGGYYNSGTVAIGGDTSDHFRTAPEVSPAFGYTLGSALAEMYEAMGASDRFTIVEQGAGNGTLARDIIDMLRVEHPEIYRVLNYVIVERSQALITRQRAKLEGENRVSWADALPRNLQGVILSSELVDEFPVHRAVRHPDGRIEEIYVTVDDNDRFIEKRGEPSPELNAALRELAARQLLNPPDTQQEQDLTVSAKAIAWMKELDGALTKGFVLTIDYGKPGDMWRKPYSFYRKARPVEWAYRYPGAIDITAKVDPKVLSQLGEQIGLQPARSIGTPDKGFESQEDFLRRHGLGAKINAASGAERINLMSLCAHFPSFFALTQEKNIPPVEAGQVDPGKGEHPQPAEDETDASTPKPGDSTLPATNPRPLKSLTPGELAALTPEEIDTLTRDDLLLLSDEQLQALLPEKSGKLKRVLVADPERSDKLVVALIDKRLPFLQDPEHVPDPRIIDAKYIRPSDKPSLQENWKKGPWLDLHRNSDGTYMLMPVMGGGAPTPAESLAGKDFNLQDLKDDQQQQFYNLLNSPEDMAQAVRAADRANGTQREPGFYSDLENRFYQEVGASDAVRELRLANLLQTGGETAAIQNLSADDVANLLADDWQDFSDAGLQALNAWQIGAIPEEFIGFIDVGACTPWQISQFTAEQVGNIPPEQMATLSGDHLGAFTVGHVKTLNAQQVGAIPTEHIRYLDVASLKEEQIPCLTGEQVAELLIGQLRGLRDTGLQTELIESQLAAIPAKRIWYLDVASLKEEQIPWLTDSQVAELSIKQLKDLSDADLQTELAESQLRLIPANRIRHLNVAGLKNEQIPWVTDEQVAELSTRQLKDLSEAGLQTELTESQLAAIPANRIRHLNVASLTKEQIPWLTDEQVAALSNKQLKDLSEAGLQTELTEGQLPAIPANRIRNLDVAGLEKEQTGLKPEQIPWLTPEQVANITADQFAKFTAEQLRAFTLEQVELIEPHQKAKLEGNEKAILDLDYVCNLSVGEIAKLPVEKWDAAVGTHQVEAFAGDTVDTKAAFGTAQLQTFTGDQIRAIPLKRIKYVNLAAFKPEQFPEFSLRQVLKFTPYQMARLDRRHLGAFTSAQKRVLKSIQTVLLDADQLAALDGYKAPSRMRKAVAKARAKGATDFVIAGTATGTLATVWNVLSDDVKVVLSAGIILRGISLIAKETFPTFTPPHSPLGRALRGLDFLTLPPNIANGFLKPDFANLTIHSGNFLYAMKSSREARTGQRAFGRVDYWALPLFFGGSVKYTWDSALGSGGGQDLSGISPDWLGFIPDALNTVPGAADTVAGAMFTAGAFYLGYQAFFPPKKENPIAPRIVDGVLFGGGMILLGAMGISKSLDDKAEEAEEEEREAELPPPEEPEEPTPPEEPDEPEEPLPQLVVTTEDGLAMREEPTDQSERLAVLRPGSLVHETGERKTDEAGTEWVLVTGYGWDGVEHQGWAKASFLAPHADGAQNEQGRFNPELENDGYDWVDVQPGQDIGTIARENSVDVAETVLLNMDHIINPAVVFAGDRIYLPASE</sequence>
<dbReference type="Gene3D" id="3.40.50.12710">
    <property type="match status" value="1"/>
</dbReference>
<evidence type="ECO:0000259" key="6">
    <source>
        <dbReference type="PROSITE" id="PS51178"/>
    </source>
</evidence>
<feature type="domain" description="HTH cro/C1-type" evidence="5">
    <location>
        <begin position="178"/>
        <end position="194"/>
    </location>
</feature>
<dbReference type="PANTHER" id="PTHR12049:SF7">
    <property type="entry name" value="PROTEIN ARGININE METHYLTRANSFERASE NDUFAF7, MITOCHONDRIAL"/>
    <property type="match status" value="1"/>
</dbReference>
<keyword evidence="3" id="KW-0175">Coiled coil</keyword>
<evidence type="ECO:0000313" key="8">
    <source>
        <dbReference type="EMBL" id="MCT7376819.1"/>
    </source>
</evidence>
<evidence type="ECO:0000259" key="7">
    <source>
        <dbReference type="PROSITE" id="PS51782"/>
    </source>
</evidence>
<feature type="region of interest" description="Disordered" evidence="4">
    <location>
        <begin position="4558"/>
        <end position="4604"/>
    </location>
</feature>
<evidence type="ECO:0000256" key="4">
    <source>
        <dbReference type="SAM" id="MobiDB-lite"/>
    </source>
</evidence>
<dbReference type="InterPro" id="IPR001387">
    <property type="entry name" value="Cro/C1-type_HTH"/>
</dbReference>
<reference evidence="8 9" key="1">
    <citation type="submission" date="2022-09" db="EMBL/GenBank/DDBJ databases">
        <title>Chelativorans salina sp. nov., a novel slightly halophilic bacterium isolated from a saline lake sediment enrichment.</title>
        <authorList>
            <person name="Gao L."/>
            <person name="Fang B.-Z."/>
            <person name="Li W.-J."/>
        </authorList>
    </citation>
    <scope>NUCLEOTIDE SEQUENCE [LARGE SCALE GENOMIC DNA]</scope>
    <source>
        <strain evidence="8 9">EGI FJ00035</strain>
    </source>
</reference>
<dbReference type="GO" id="GO:0032259">
    <property type="term" value="P:methylation"/>
    <property type="evidence" value="ECO:0007669"/>
    <property type="project" value="UniProtKB-KW"/>
</dbReference>
<dbReference type="SMART" id="SM00257">
    <property type="entry name" value="LysM"/>
    <property type="match status" value="2"/>
</dbReference>
<dbReference type="InterPro" id="IPR032675">
    <property type="entry name" value="LRR_dom_sf"/>
</dbReference>
<feature type="region of interest" description="Disordered" evidence="4">
    <location>
        <begin position="5567"/>
        <end position="5604"/>
    </location>
</feature>
<feature type="domain" description="PASTA" evidence="6">
    <location>
        <begin position="97"/>
        <end position="167"/>
    </location>
</feature>
<dbReference type="GO" id="GO:0008168">
    <property type="term" value="F:methyltransferase activity"/>
    <property type="evidence" value="ECO:0007669"/>
    <property type="project" value="UniProtKB-KW"/>
</dbReference>
<dbReference type="PROSITE" id="PS51178">
    <property type="entry name" value="PASTA"/>
    <property type="match status" value="1"/>
</dbReference>
<dbReference type="InterPro" id="IPR003788">
    <property type="entry name" value="NDUFAF7"/>
</dbReference>
<dbReference type="PROSITE" id="PS51782">
    <property type="entry name" value="LYSM"/>
    <property type="match status" value="2"/>
</dbReference>
<feature type="region of interest" description="Disordered" evidence="4">
    <location>
        <begin position="2893"/>
        <end position="2916"/>
    </location>
</feature>
<dbReference type="InterPro" id="IPR018392">
    <property type="entry name" value="LysM"/>
</dbReference>
<organism evidence="8 9">
    <name type="scientific">Chelativorans salis</name>
    <dbReference type="NCBI Taxonomy" id="2978478"/>
    <lineage>
        <taxon>Bacteria</taxon>
        <taxon>Pseudomonadati</taxon>
        <taxon>Pseudomonadota</taxon>
        <taxon>Alphaproteobacteria</taxon>
        <taxon>Hyphomicrobiales</taxon>
        <taxon>Phyllobacteriaceae</taxon>
        <taxon>Chelativorans</taxon>
    </lineage>
</organism>
<dbReference type="Pfam" id="PF01476">
    <property type="entry name" value="LysM"/>
    <property type="match status" value="2"/>
</dbReference>
<dbReference type="Proteomes" id="UP001320831">
    <property type="component" value="Unassembled WGS sequence"/>
</dbReference>
<dbReference type="Pfam" id="PF02636">
    <property type="entry name" value="Methyltransf_28"/>
    <property type="match status" value="1"/>
</dbReference>
<dbReference type="InterPro" id="IPR038375">
    <property type="entry name" value="NDUFAF7_sf"/>
</dbReference>
<dbReference type="InterPro" id="IPR036779">
    <property type="entry name" value="LysM_dom_sf"/>
</dbReference>
<dbReference type="SUPFAM" id="SSF53335">
    <property type="entry name" value="S-adenosyl-L-methionine-dependent methyltransferases"/>
    <property type="match status" value="1"/>
</dbReference>
<feature type="region of interest" description="Disordered" evidence="4">
    <location>
        <begin position="1"/>
        <end position="27"/>
    </location>
</feature>
<dbReference type="EC" id="2.1.1.-" evidence="8"/>
<dbReference type="Gene3D" id="3.10.350.10">
    <property type="entry name" value="LysM domain"/>
    <property type="match status" value="1"/>
</dbReference>
<keyword evidence="2 8" id="KW-0808">Transferase</keyword>
<accession>A0ABT2LUF9</accession>
<dbReference type="EMBL" id="JAOCZP010000005">
    <property type="protein sequence ID" value="MCT7376819.1"/>
    <property type="molecule type" value="Genomic_DNA"/>
</dbReference>
<keyword evidence="9" id="KW-1185">Reference proteome</keyword>
<feature type="region of interest" description="Disordered" evidence="4">
    <location>
        <begin position="4087"/>
        <end position="4137"/>
    </location>
</feature>
<evidence type="ECO:0000313" key="9">
    <source>
        <dbReference type="Proteomes" id="UP001320831"/>
    </source>
</evidence>
<feature type="domain" description="LysM" evidence="7">
    <location>
        <begin position="170"/>
        <end position="220"/>
    </location>
</feature>
<dbReference type="RefSeq" id="WP_260905030.1">
    <property type="nucleotide sequence ID" value="NZ_JAOCZP010000005.1"/>
</dbReference>
<protein>
    <submittedName>
        <fullName evidence="8">SAM-dependent methyltransferase</fullName>
        <ecNumber evidence="8">2.1.1.-</ecNumber>
    </submittedName>
</protein>
<dbReference type="PANTHER" id="PTHR12049">
    <property type="entry name" value="PROTEIN ARGININE METHYLTRANSFERASE NDUFAF7, MITOCHONDRIAL"/>
    <property type="match status" value="1"/>
</dbReference>
<feature type="region of interest" description="Disordered" evidence="4">
    <location>
        <begin position="40"/>
        <end position="61"/>
    </location>
</feature>
<name>A0ABT2LUF9_9HYPH</name>
<feature type="coiled-coil region" evidence="3">
    <location>
        <begin position="364"/>
        <end position="426"/>
    </location>
</feature>
<dbReference type="SUPFAM" id="SSF54106">
    <property type="entry name" value="LysM domain"/>
    <property type="match status" value="1"/>
</dbReference>